<dbReference type="EMBL" id="QTSX02002450">
    <property type="protein sequence ID" value="KAJ9075489.1"/>
    <property type="molecule type" value="Genomic_DNA"/>
</dbReference>
<dbReference type="Proteomes" id="UP001165960">
    <property type="component" value="Unassembled WGS sequence"/>
</dbReference>
<gene>
    <name evidence="1" type="ORF">DSO57_1035642</name>
</gene>
<reference evidence="1" key="1">
    <citation type="submission" date="2022-04" db="EMBL/GenBank/DDBJ databases">
        <title>Genome of the entomopathogenic fungus Entomophthora muscae.</title>
        <authorList>
            <person name="Elya C."/>
            <person name="Lovett B.R."/>
            <person name="Lee E."/>
            <person name="Macias A.M."/>
            <person name="Hajek A.E."/>
            <person name="De Bivort B.L."/>
            <person name="Kasson M.T."/>
            <person name="De Fine Licht H.H."/>
            <person name="Stajich J.E."/>
        </authorList>
    </citation>
    <scope>NUCLEOTIDE SEQUENCE</scope>
    <source>
        <strain evidence="1">Berkeley</strain>
    </source>
</reference>
<evidence type="ECO:0000313" key="2">
    <source>
        <dbReference type="Proteomes" id="UP001165960"/>
    </source>
</evidence>
<keyword evidence="2" id="KW-1185">Reference proteome</keyword>
<proteinExistence type="predicted"/>
<name>A0ACC2TL92_9FUNG</name>
<accession>A0ACC2TL92</accession>
<sequence length="99" mass="10611">MGPLTLSCPTFTVTPQRRLESHPYLPVELAAASLVATTDLQPSNSSAQAALWLLSSQHHPLDYQHCLLIPVDSIHTSFGPIPGIACMLIGLIMPLVQIG</sequence>
<evidence type="ECO:0000313" key="1">
    <source>
        <dbReference type="EMBL" id="KAJ9075489.1"/>
    </source>
</evidence>
<organism evidence="1 2">
    <name type="scientific">Entomophthora muscae</name>
    <dbReference type="NCBI Taxonomy" id="34485"/>
    <lineage>
        <taxon>Eukaryota</taxon>
        <taxon>Fungi</taxon>
        <taxon>Fungi incertae sedis</taxon>
        <taxon>Zoopagomycota</taxon>
        <taxon>Entomophthoromycotina</taxon>
        <taxon>Entomophthoromycetes</taxon>
        <taxon>Entomophthorales</taxon>
        <taxon>Entomophthoraceae</taxon>
        <taxon>Entomophthora</taxon>
    </lineage>
</organism>
<comment type="caution">
    <text evidence="1">The sequence shown here is derived from an EMBL/GenBank/DDBJ whole genome shotgun (WGS) entry which is preliminary data.</text>
</comment>
<protein>
    <submittedName>
        <fullName evidence="1">Uncharacterized protein</fullName>
    </submittedName>
</protein>